<proteinExistence type="predicted"/>
<dbReference type="Proteomes" id="UP000827986">
    <property type="component" value="Unassembled WGS sequence"/>
</dbReference>
<sequence>MTGRRSQQSSRKAKRRRPEQAGGKRPVLGVRKLPPVLGEAGLRDSIVNGSSRLQQPAGPPNSPGRLGQNGATRFGSWGSENSRLSVCPMAGQPLCRPLWRNESRLSAVAVPPGAGRRCILLLSAGRHGK</sequence>
<reference evidence="2" key="1">
    <citation type="submission" date="2021-09" db="EMBL/GenBank/DDBJ databases">
        <title>The genome of Mauremys mutica provides insights into the evolution of semi-aquatic lifestyle.</title>
        <authorList>
            <person name="Gong S."/>
            <person name="Gao Y."/>
        </authorList>
    </citation>
    <scope>NUCLEOTIDE SEQUENCE</scope>
    <source>
        <strain evidence="2">MM-2020</strain>
        <tissue evidence="2">Muscle</tissue>
    </source>
</reference>
<evidence type="ECO:0000313" key="3">
    <source>
        <dbReference type="Proteomes" id="UP000827986"/>
    </source>
</evidence>
<gene>
    <name evidence="2" type="ORF">KIL84_001925</name>
</gene>
<dbReference type="EMBL" id="JAHDVG010000469">
    <property type="protein sequence ID" value="KAH1180991.1"/>
    <property type="molecule type" value="Genomic_DNA"/>
</dbReference>
<feature type="region of interest" description="Disordered" evidence="1">
    <location>
        <begin position="1"/>
        <end position="77"/>
    </location>
</feature>
<feature type="compositionally biased region" description="Low complexity" evidence="1">
    <location>
        <begin position="1"/>
        <end position="10"/>
    </location>
</feature>
<keyword evidence="3" id="KW-1185">Reference proteome</keyword>
<name>A0A9D4B568_9SAUR</name>
<accession>A0A9D4B568</accession>
<evidence type="ECO:0000256" key="1">
    <source>
        <dbReference type="SAM" id="MobiDB-lite"/>
    </source>
</evidence>
<protein>
    <submittedName>
        <fullName evidence="2">Uncharacterized protein</fullName>
    </submittedName>
</protein>
<evidence type="ECO:0000313" key="2">
    <source>
        <dbReference type="EMBL" id="KAH1180991.1"/>
    </source>
</evidence>
<dbReference type="AlphaFoldDB" id="A0A9D4B568"/>
<comment type="caution">
    <text evidence="2">The sequence shown here is derived from an EMBL/GenBank/DDBJ whole genome shotgun (WGS) entry which is preliminary data.</text>
</comment>
<organism evidence="2 3">
    <name type="scientific">Mauremys mutica</name>
    <name type="common">yellowpond turtle</name>
    <dbReference type="NCBI Taxonomy" id="74926"/>
    <lineage>
        <taxon>Eukaryota</taxon>
        <taxon>Metazoa</taxon>
        <taxon>Chordata</taxon>
        <taxon>Craniata</taxon>
        <taxon>Vertebrata</taxon>
        <taxon>Euteleostomi</taxon>
        <taxon>Archelosauria</taxon>
        <taxon>Testudinata</taxon>
        <taxon>Testudines</taxon>
        <taxon>Cryptodira</taxon>
        <taxon>Durocryptodira</taxon>
        <taxon>Testudinoidea</taxon>
        <taxon>Geoemydidae</taxon>
        <taxon>Geoemydinae</taxon>
        <taxon>Mauremys</taxon>
    </lineage>
</organism>